<evidence type="ECO:0000313" key="1">
    <source>
        <dbReference type="EMBL" id="AND70779.1"/>
    </source>
</evidence>
<evidence type="ECO:0000313" key="2">
    <source>
        <dbReference type="Proteomes" id="UP000077255"/>
    </source>
</evidence>
<dbReference type="Proteomes" id="UP000077255">
    <property type="component" value="Chromosome"/>
</dbReference>
<sequence length="77" mass="8439">MTMLLALGTALPGAVRAKDEAAWRRAQVTAAELSERIMASAMRRKTLLGEHRVMMDAAANAQADDRAFNVIFSQYLS</sequence>
<accession>A0A161J2K5</accession>
<organism evidence="1 2">
    <name type="scientific">Dyella thiooxydans</name>
    <dbReference type="NCBI Taxonomy" id="445710"/>
    <lineage>
        <taxon>Bacteria</taxon>
        <taxon>Pseudomonadati</taxon>
        <taxon>Pseudomonadota</taxon>
        <taxon>Gammaproteobacteria</taxon>
        <taxon>Lysobacterales</taxon>
        <taxon>Rhodanobacteraceae</taxon>
        <taxon>Dyella</taxon>
    </lineage>
</organism>
<protein>
    <submittedName>
        <fullName evidence="1">Uncharacterized protein</fullName>
    </submittedName>
</protein>
<dbReference type="RefSeq" id="WP_063673768.1">
    <property type="nucleotide sequence ID" value="NZ_CP014841.1"/>
</dbReference>
<reference evidence="1 2" key="1">
    <citation type="submission" date="2016-02" db="EMBL/GenBank/DDBJ databases">
        <title>Complete genome sequencing and analysis of ATSB10, Dyella thiooxydans isolated from rhizosphere soil of sunflower (Helianthus annuus L.).</title>
        <authorList>
            <person name="Lee Y."/>
            <person name="Hwangbo K."/>
            <person name="Chung H."/>
            <person name="Yoo J."/>
            <person name="Kim K.Y."/>
            <person name="Sa T.M."/>
            <person name="Um Y."/>
            <person name="Madhaiyan M."/>
        </authorList>
    </citation>
    <scope>NUCLEOTIDE SEQUENCE [LARGE SCALE GENOMIC DNA]</scope>
    <source>
        <strain evidence="1 2">ATSB10</strain>
    </source>
</reference>
<dbReference type="KEGG" id="dtx:ATSB10_33250"/>
<dbReference type="STRING" id="445710.ATSB10_33250"/>
<keyword evidence="2" id="KW-1185">Reference proteome</keyword>
<dbReference type="PATRIC" id="fig|445710.3.peg.3325"/>
<name>A0A161J2K5_9GAMM</name>
<dbReference type="EMBL" id="CP014841">
    <property type="protein sequence ID" value="AND70779.1"/>
    <property type="molecule type" value="Genomic_DNA"/>
</dbReference>
<gene>
    <name evidence="1" type="ORF">ATSB10_33250</name>
</gene>
<proteinExistence type="predicted"/>
<dbReference type="AlphaFoldDB" id="A0A161J2K5"/>